<dbReference type="InterPro" id="IPR021109">
    <property type="entry name" value="Peptidase_aspartic_dom_sf"/>
</dbReference>
<proteinExistence type="inferred from homology"/>
<dbReference type="GO" id="GO:0006508">
    <property type="term" value="P:proteolysis"/>
    <property type="evidence" value="ECO:0007669"/>
    <property type="project" value="UniProtKB-KW"/>
</dbReference>
<name>A0AAU9JPI9_9CILI</name>
<keyword evidence="3 7" id="KW-0064">Aspartyl protease</keyword>
<keyword evidence="6" id="KW-1015">Disulfide bond</keyword>
<gene>
    <name evidence="10" type="ORF">BSTOLATCC_MIC44506</name>
</gene>
<feature type="chain" id="PRO_5043370023" description="Peptidase A1 domain-containing protein" evidence="8">
    <location>
        <begin position="16"/>
        <end position="371"/>
    </location>
</feature>
<feature type="active site" evidence="5">
    <location>
        <position position="262"/>
    </location>
</feature>
<sequence>MKAFLCFGLIGLVLSQVSIPIFSIYDTPDAAYAHFKRLQVRERLVKNSNVPLTNYLDAQYYGPVQIGTPPQNFLLTFDTGSSDIWVPSSSCYSTTCHLHNQYNHSKSTTYVASGKKVAFDYGQGEVSGFLSMDTLTWGGYTIPNVTFGEITYMPGSEWGSDKNDGLLGMAWPSLACAECTLGFSKLFATGALGTNNTFAFYLTSGDLQTGSVLTLGGYDPTLSKNDWTWHNLLSQTYWLISLDYITVGTTKIAVSGMQGILDTGTTLLVGDQTVVNQILAKIPTVKENCSNVSKLPNVTVTIDGTNFLLTPQNYVWKVTSEGQTQCINGWQAEDFSGTPLANTIILGDLFISTYYTQFDMGNKRLGFATAV</sequence>
<dbReference type="InterPro" id="IPR001969">
    <property type="entry name" value="Aspartic_peptidase_AS"/>
</dbReference>
<evidence type="ECO:0000313" key="10">
    <source>
        <dbReference type="EMBL" id="CAG9327884.1"/>
    </source>
</evidence>
<keyword evidence="2 7" id="KW-0645">Protease</keyword>
<dbReference type="InterPro" id="IPR033121">
    <property type="entry name" value="PEPTIDASE_A1"/>
</dbReference>
<evidence type="ECO:0000256" key="4">
    <source>
        <dbReference type="ARBA" id="ARBA00022801"/>
    </source>
</evidence>
<dbReference type="PROSITE" id="PS51767">
    <property type="entry name" value="PEPTIDASE_A1"/>
    <property type="match status" value="1"/>
</dbReference>
<dbReference type="PANTHER" id="PTHR47966:SF51">
    <property type="entry name" value="BETA-SITE APP-CLEAVING ENZYME, ISOFORM A-RELATED"/>
    <property type="match status" value="1"/>
</dbReference>
<evidence type="ECO:0000259" key="9">
    <source>
        <dbReference type="PROSITE" id="PS51767"/>
    </source>
</evidence>
<dbReference type="PROSITE" id="PS00141">
    <property type="entry name" value="ASP_PROTEASE"/>
    <property type="match status" value="2"/>
</dbReference>
<organism evidence="10 11">
    <name type="scientific">Blepharisma stoltei</name>
    <dbReference type="NCBI Taxonomy" id="1481888"/>
    <lineage>
        <taxon>Eukaryota</taxon>
        <taxon>Sar</taxon>
        <taxon>Alveolata</taxon>
        <taxon>Ciliophora</taxon>
        <taxon>Postciliodesmatophora</taxon>
        <taxon>Heterotrichea</taxon>
        <taxon>Heterotrichida</taxon>
        <taxon>Blepharismidae</taxon>
        <taxon>Blepharisma</taxon>
    </lineage>
</organism>
<dbReference type="FunFam" id="2.40.70.10:FF:000008">
    <property type="entry name" value="Cathepsin D"/>
    <property type="match status" value="1"/>
</dbReference>
<evidence type="ECO:0000256" key="7">
    <source>
        <dbReference type="RuleBase" id="RU000454"/>
    </source>
</evidence>
<evidence type="ECO:0000313" key="11">
    <source>
        <dbReference type="Proteomes" id="UP001162131"/>
    </source>
</evidence>
<evidence type="ECO:0000256" key="8">
    <source>
        <dbReference type="SAM" id="SignalP"/>
    </source>
</evidence>
<evidence type="ECO:0000256" key="5">
    <source>
        <dbReference type="PIRSR" id="PIRSR601461-1"/>
    </source>
</evidence>
<dbReference type="EMBL" id="CAJZBQ010000044">
    <property type="protein sequence ID" value="CAG9327884.1"/>
    <property type="molecule type" value="Genomic_DNA"/>
</dbReference>
<comment type="caution">
    <text evidence="10">The sequence shown here is derived from an EMBL/GenBank/DDBJ whole genome shotgun (WGS) entry which is preliminary data.</text>
</comment>
<feature type="active site" evidence="5">
    <location>
        <position position="78"/>
    </location>
</feature>
<accession>A0AAU9JPI9</accession>
<keyword evidence="4 7" id="KW-0378">Hydrolase</keyword>
<protein>
    <recommendedName>
        <fullName evidence="9">Peptidase A1 domain-containing protein</fullName>
    </recommendedName>
</protein>
<feature type="disulfide bond" evidence="6">
    <location>
        <begin position="91"/>
        <end position="96"/>
    </location>
</feature>
<evidence type="ECO:0000256" key="6">
    <source>
        <dbReference type="PIRSR" id="PIRSR601461-2"/>
    </source>
</evidence>
<comment type="similarity">
    <text evidence="1 7">Belongs to the peptidase A1 family.</text>
</comment>
<dbReference type="AlphaFoldDB" id="A0AAU9JPI9"/>
<keyword evidence="11" id="KW-1185">Reference proteome</keyword>
<dbReference type="InterPro" id="IPR001461">
    <property type="entry name" value="Aspartic_peptidase_A1"/>
</dbReference>
<dbReference type="Pfam" id="PF00026">
    <property type="entry name" value="Asp"/>
    <property type="match status" value="1"/>
</dbReference>
<dbReference type="Proteomes" id="UP001162131">
    <property type="component" value="Unassembled WGS sequence"/>
</dbReference>
<dbReference type="SUPFAM" id="SSF50630">
    <property type="entry name" value="Acid proteases"/>
    <property type="match status" value="1"/>
</dbReference>
<feature type="domain" description="Peptidase A1" evidence="9">
    <location>
        <begin position="60"/>
        <end position="368"/>
    </location>
</feature>
<dbReference type="PANTHER" id="PTHR47966">
    <property type="entry name" value="BETA-SITE APP-CLEAVING ENZYME, ISOFORM A-RELATED"/>
    <property type="match status" value="1"/>
</dbReference>
<dbReference type="GO" id="GO:0004190">
    <property type="term" value="F:aspartic-type endopeptidase activity"/>
    <property type="evidence" value="ECO:0007669"/>
    <property type="project" value="UniProtKB-KW"/>
</dbReference>
<reference evidence="10" key="1">
    <citation type="submission" date="2021-09" db="EMBL/GenBank/DDBJ databases">
        <authorList>
            <consortium name="AG Swart"/>
            <person name="Singh M."/>
            <person name="Singh A."/>
            <person name="Seah K."/>
            <person name="Emmerich C."/>
        </authorList>
    </citation>
    <scope>NUCLEOTIDE SEQUENCE</scope>
    <source>
        <strain evidence="10">ATCC30299</strain>
    </source>
</reference>
<keyword evidence="8" id="KW-0732">Signal</keyword>
<evidence type="ECO:0000256" key="1">
    <source>
        <dbReference type="ARBA" id="ARBA00007447"/>
    </source>
</evidence>
<evidence type="ECO:0000256" key="2">
    <source>
        <dbReference type="ARBA" id="ARBA00022670"/>
    </source>
</evidence>
<dbReference type="PRINTS" id="PR00792">
    <property type="entry name" value="PEPSIN"/>
</dbReference>
<feature type="signal peptide" evidence="8">
    <location>
        <begin position="1"/>
        <end position="15"/>
    </location>
</feature>
<evidence type="ECO:0000256" key="3">
    <source>
        <dbReference type="ARBA" id="ARBA00022750"/>
    </source>
</evidence>
<dbReference type="Gene3D" id="2.40.70.10">
    <property type="entry name" value="Acid Proteases"/>
    <property type="match status" value="2"/>
</dbReference>